<evidence type="ECO:0000256" key="5">
    <source>
        <dbReference type="SAM" id="MobiDB-lite"/>
    </source>
</evidence>
<keyword evidence="2 4" id="KW-0863">Zinc-finger</keyword>
<evidence type="ECO:0000259" key="7">
    <source>
        <dbReference type="PROSITE" id="PS51999"/>
    </source>
</evidence>
<feature type="compositionally biased region" description="Basic and acidic residues" evidence="5">
    <location>
        <begin position="144"/>
        <end position="154"/>
    </location>
</feature>
<evidence type="ECO:0008006" key="10">
    <source>
        <dbReference type="Google" id="ProtNLM"/>
    </source>
</evidence>
<dbReference type="EMBL" id="CAXAMN010023826">
    <property type="protein sequence ID" value="CAK9081271.1"/>
    <property type="molecule type" value="Genomic_DNA"/>
</dbReference>
<dbReference type="InterPro" id="IPR036397">
    <property type="entry name" value="RNaseH_sf"/>
</dbReference>
<dbReference type="Pfam" id="PF06839">
    <property type="entry name" value="Zn_ribbon_GRF"/>
    <property type="match status" value="1"/>
</dbReference>
<evidence type="ECO:0000259" key="6">
    <source>
        <dbReference type="PROSITE" id="PS50994"/>
    </source>
</evidence>
<evidence type="ECO:0000313" key="9">
    <source>
        <dbReference type="Proteomes" id="UP001642484"/>
    </source>
</evidence>
<dbReference type="PROSITE" id="PS50994">
    <property type="entry name" value="INTEGRASE"/>
    <property type="match status" value="1"/>
</dbReference>
<evidence type="ECO:0000313" key="8">
    <source>
        <dbReference type="EMBL" id="CAK9081271.1"/>
    </source>
</evidence>
<feature type="region of interest" description="Disordered" evidence="5">
    <location>
        <begin position="589"/>
        <end position="620"/>
    </location>
</feature>
<keyword evidence="9" id="KW-1185">Reference proteome</keyword>
<feature type="region of interest" description="Disordered" evidence="5">
    <location>
        <begin position="962"/>
        <end position="1037"/>
    </location>
</feature>
<dbReference type="SUPFAM" id="SSF53098">
    <property type="entry name" value="Ribonuclease H-like"/>
    <property type="match status" value="1"/>
</dbReference>
<feature type="non-terminal residue" evidence="8">
    <location>
        <position position="1066"/>
    </location>
</feature>
<proteinExistence type="predicted"/>
<organism evidence="8 9">
    <name type="scientific">Durusdinium trenchii</name>
    <dbReference type="NCBI Taxonomy" id="1381693"/>
    <lineage>
        <taxon>Eukaryota</taxon>
        <taxon>Sar</taxon>
        <taxon>Alveolata</taxon>
        <taxon>Dinophyceae</taxon>
        <taxon>Suessiales</taxon>
        <taxon>Symbiodiniaceae</taxon>
        <taxon>Durusdinium</taxon>
    </lineage>
</organism>
<feature type="region of interest" description="Disordered" evidence="5">
    <location>
        <begin position="326"/>
        <end position="345"/>
    </location>
</feature>
<feature type="domain" description="GRF-type" evidence="7">
    <location>
        <begin position="279"/>
        <end position="318"/>
    </location>
</feature>
<accession>A0ABP0PZR5</accession>
<feature type="domain" description="Integrase catalytic" evidence="6">
    <location>
        <begin position="652"/>
        <end position="810"/>
    </location>
</feature>
<reference evidence="8 9" key="1">
    <citation type="submission" date="2024-02" db="EMBL/GenBank/DDBJ databases">
        <authorList>
            <person name="Chen Y."/>
            <person name="Shah S."/>
            <person name="Dougan E. K."/>
            <person name="Thang M."/>
            <person name="Chan C."/>
        </authorList>
    </citation>
    <scope>NUCLEOTIDE SEQUENCE [LARGE SCALE GENOMIC DNA]</scope>
</reference>
<feature type="region of interest" description="Disordered" evidence="5">
    <location>
        <begin position="130"/>
        <end position="191"/>
    </location>
</feature>
<feature type="compositionally biased region" description="Acidic residues" evidence="5">
    <location>
        <begin position="589"/>
        <end position="608"/>
    </location>
</feature>
<evidence type="ECO:0000256" key="1">
    <source>
        <dbReference type="ARBA" id="ARBA00022723"/>
    </source>
</evidence>
<dbReference type="Gene3D" id="3.30.420.10">
    <property type="entry name" value="Ribonuclease H-like superfamily/Ribonuclease H"/>
    <property type="match status" value="1"/>
</dbReference>
<dbReference type="InterPro" id="IPR012337">
    <property type="entry name" value="RNaseH-like_sf"/>
</dbReference>
<keyword evidence="3" id="KW-0862">Zinc</keyword>
<dbReference type="InterPro" id="IPR010666">
    <property type="entry name" value="Znf_GRF"/>
</dbReference>
<dbReference type="InterPro" id="IPR001584">
    <property type="entry name" value="Integrase_cat-core"/>
</dbReference>
<feature type="compositionally biased region" description="Basic and acidic residues" evidence="5">
    <location>
        <begin position="962"/>
        <end position="982"/>
    </location>
</feature>
<dbReference type="PROSITE" id="PS51999">
    <property type="entry name" value="ZF_GRF"/>
    <property type="match status" value="1"/>
</dbReference>
<protein>
    <recommendedName>
        <fullName evidence="10">Integrase catalytic domain-containing protein</fullName>
    </recommendedName>
</protein>
<keyword evidence="1" id="KW-0479">Metal-binding</keyword>
<gene>
    <name evidence="8" type="ORF">CCMP2556_LOCUS39774</name>
</gene>
<sequence>MASLLQKAKALVTDPTPMEVGHHVANPRVPLRNWRVVLDKIGILLTLAALQDATAEAWCLDLASPRSGAAVNGDHGGLLCRGDPHRQSFAASAEQEPSDYIGKCMHPPEGKLEGWWKRLDLIPRMPSVPFQVGPYRKGSGHPQDAQRRPLEHNHPAGQEGGHYTRDTDTGIASRSEDSDEKRGPDQRKPGDTTDVVQIMMQQMRNEQAANTIHLSQLTAAQMQQMVEEIKRSNVASREQDIRQEKLTQMILQAQAKPEAAHDPRASSRRSPPPKARMTCQCGKPAEALVVKKEGPRKGRMFWKCEQRRCDLFAWIPEEDQADIEDAKTAASSLNPRRSKSPKREAPAAALAVASSVPCQSWSRVSIQSSKDGEEKGEWAETQNDILKEASEIYVQVRSTRRSRFQDEREDGKVTQLSKKNRQMLSHAMKKAENKFKAINRGRMPMERKVHLLRTGKEHLQLAIAVLKWQLKRGGAILFEHPDGASSWQDPEMQKLAAHADVKTVTCDQCMFGLNVDGTGLNRKRTRWLSNMPPVLKALEVRCDHSHFHTPLMGGEPRRAQVYPEKLCATIAKSIMEHLNGQDLGRYAMEEEEEGEEPDDEDDVEDEAQGEGPGDYEPSETEKRAVMRVHKAVGHPQNREFIRFLRANSGAESLYQPNRVGVDLFYAPAPGDGKQTVPVLDWGTNYRMCEVINGKSPDEVWDAFARTWTRTFGSPEVITCDAGREFLGEFIKKAAAEGIVVHQIATKAPWQQGKTERHGGHFKQLLDKARSEVVVQDLRDLRRLMTEVEQAKNRYSNRSGFAPVQRQIGQWPRLPTSILSDEAVDPTLYWMGCTDDIEKLHHMRRIAHKPFVNTMPVLPSSVPRKPDQEHGPFKVYRVPRLKKRKHGGIVDDSAASTKARWVGPGVVITLDGANLWVSMMGELWKVAREQCRHATTDEKTGIEAVLQECQELIEEFKRGSHRTGYKDITEEELPPDKEEDHGEPAQGRRSASLQPRFYEPDDMQEYSPEWPDLEPEAPEEGEEELALKRRKSINEPEQEEVEYQRLLQGHRPLAPWLRQADWTLKYK</sequence>
<feature type="compositionally biased region" description="Acidic residues" evidence="5">
    <location>
        <begin position="1010"/>
        <end position="1023"/>
    </location>
</feature>
<evidence type="ECO:0000256" key="4">
    <source>
        <dbReference type="PROSITE-ProRule" id="PRU01343"/>
    </source>
</evidence>
<evidence type="ECO:0000256" key="3">
    <source>
        <dbReference type="ARBA" id="ARBA00022833"/>
    </source>
</evidence>
<evidence type="ECO:0000256" key="2">
    <source>
        <dbReference type="ARBA" id="ARBA00022771"/>
    </source>
</evidence>
<feature type="region of interest" description="Disordered" evidence="5">
    <location>
        <begin position="254"/>
        <end position="280"/>
    </location>
</feature>
<dbReference type="Proteomes" id="UP001642484">
    <property type="component" value="Unassembled WGS sequence"/>
</dbReference>
<feature type="compositionally biased region" description="Basic and acidic residues" evidence="5">
    <location>
        <begin position="162"/>
        <end position="191"/>
    </location>
</feature>
<name>A0ABP0PZR5_9DINO</name>
<comment type="caution">
    <text evidence="8">The sequence shown here is derived from an EMBL/GenBank/DDBJ whole genome shotgun (WGS) entry which is preliminary data.</text>
</comment>